<sequence>MSEMRMRVSDEDREQTAQRLQRAFSEGRLTHPELDERLERALTAKTYADLLALIDDLPADEPRVGDVVELQQANGAVKRSGDWAVPRRLRAGSKYGTVDLDFSDAVIPHQVVEIELDLQYGNARITVPEGAVANIDGFESTWGATRTDDVPSRPRPGALYFVITGRAKYGGLTVRYPRKRWFTH</sequence>
<evidence type="ECO:0000313" key="3">
    <source>
        <dbReference type="Proteomes" id="UP001589568"/>
    </source>
</evidence>
<dbReference type="Proteomes" id="UP001589568">
    <property type="component" value="Unassembled WGS sequence"/>
</dbReference>
<keyword evidence="3" id="KW-1185">Reference proteome</keyword>
<evidence type="ECO:0000259" key="1">
    <source>
        <dbReference type="Pfam" id="PF08044"/>
    </source>
</evidence>
<comment type="caution">
    <text evidence="2">The sequence shown here is derived from an EMBL/GenBank/DDBJ whole genome shotgun (WGS) entry which is preliminary data.</text>
</comment>
<dbReference type="PANTHER" id="PTHR40763">
    <property type="entry name" value="MEMBRANE PROTEIN-RELATED"/>
    <property type="match status" value="1"/>
</dbReference>
<accession>A0ABV5NTS3</accession>
<evidence type="ECO:0000313" key="2">
    <source>
        <dbReference type="EMBL" id="MFB9473612.1"/>
    </source>
</evidence>
<gene>
    <name evidence="2" type="ORF">ACFFR3_29305</name>
</gene>
<name>A0ABV5NTS3_9ACTN</name>
<feature type="domain" description="DUF1707" evidence="1">
    <location>
        <begin position="6"/>
        <end position="58"/>
    </location>
</feature>
<reference evidence="2 3" key="1">
    <citation type="submission" date="2024-09" db="EMBL/GenBank/DDBJ databases">
        <authorList>
            <person name="Sun Q."/>
            <person name="Mori K."/>
        </authorList>
    </citation>
    <scope>NUCLEOTIDE SEQUENCE [LARGE SCALE GENOMIC DNA]</scope>
    <source>
        <strain evidence="2 3">JCM 3324</strain>
    </source>
</reference>
<dbReference type="PANTHER" id="PTHR40763:SF5">
    <property type="entry name" value="MEMBRANE PROTEIN"/>
    <property type="match status" value="1"/>
</dbReference>
<dbReference type="EMBL" id="JBHMCF010000034">
    <property type="protein sequence ID" value="MFB9473612.1"/>
    <property type="molecule type" value="Genomic_DNA"/>
</dbReference>
<dbReference type="RefSeq" id="WP_364370215.1">
    <property type="nucleotide sequence ID" value="NZ_JBHMCF010000034.1"/>
</dbReference>
<dbReference type="Pfam" id="PF08044">
    <property type="entry name" value="DUF1707"/>
    <property type="match status" value="1"/>
</dbReference>
<protein>
    <submittedName>
        <fullName evidence="2">DUF1707 domain-containing protein</fullName>
    </submittedName>
</protein>
<dbReference type="InterPro" id="IPR012551">
    <property type="entry name" value="DUF1707_SHOCT-like"/>
</dbReference>
<organism evidence="2 3">
    <name type="scientific">Nonomuraea salmonea</name>
    <dbReference type="NCBI Taxonomy" id="46181"/>
    <lineage>
        <taxon>Bacteria</taxon>
        <taxon>Bacillati</taxon>
        <taxon>Actinomycetota</taxon>
        <taxon>Actinomycetes</taxon>
        <taxon>Streptosporangiales</taxon>
        <taxon>Streptosporangiaceae</taxon>
        <taxon>Nonomuraea</taxon>
    </lineage>
</organism>
<proteinExistence type="predicted"/>